<comment type="caution">
    <text evidence="2">The sequence shown here is derived from an EMBL/GenBank/DDBJ whole genome shotgun (WGS) entry which is preliminary data.</text>
</comment>
<gene>
    <name evidence="2" type="ORF">HB375_01415</name>
</gene>
<evidence type="ECO:0000313" key="2">
    <source>
        <dbReference type="EMBL" id="NIX75270.1"/>
    </source>
</evidence>
<accession>A0ABX0V9B2</accession>
<reference evidence="2 3" key="1">
    <citation type="submission" date="2020-03" db="EMBL/GenBank/DDBJ databases">
        <title>The genome sequence of Microvirga sp. c23x22.</title>
        <authorList>
            <person name="Zhang X."/>
        </authorList>
    </citation>
    <scope>NUCLEOTIDE SEQUENCE [LARGE SCALE GENOMIC DNA]</scope>
    <source>
        <strain evidence="3">c23x22</strain>
    </source>
</reference>
<organism evidence="2 3">
    <name type="scientific">Microvirga terricola</name>
    <dbReference type="NCBI Taxonomy" id="2719797"/>
    <lineage>
        <taxon>Bacteria</taxon>
        <taxon>Pseudomonadati</taxon>
        <taxon>Pseudomonadota</taxon>
        <taxon>Alphaproteobacteria</taxon>
        <taxon>Hyphomicrobiales</taxon>
        <taxon>Methylobacteriaceae</taxon>
        <taxon>Microvirga</taxon>
    </lineage>
</organism>
<proteinExistence type="predicted"/>
<dbReference type="Gene3D" id="3.90.1750.20">
    <property type="entry name" value="Putative Large Serine Recombinase, Chain B, Domain 2"/>
    <property type="match status" value="1"/>
</dbReference>
<evidence type="ECO:0000313" key="3">
    <source>
        <dbReference type="Proteomes" id="UP000707352"/>
    </source>
</evidence>
<keyword evidence="3" id="KW-1185">Reference proteome</keyword>
<name>A0ABX0V9B2_9HYPH</name>
<protein>
    <recommendedName>
        <fullName evidence="1">Recombinase domain-containing protein</fullName>
    </recommendedName>
</protein>
<dbReference type="InterPro" id="IPR038109">
    <property type="entry name" value="DNA_bind_recomb_sf"/>
</dbReference>
<dbReference type="InterPro" id="IPR011109">
    <property type="entry name" value="DNA_bind_recombinase_dom"/>
</dbReference>
<dbReference type="EMBL" id="JAATJS010000001">
    <property type="protein sequence ID" value="NIX75270.1"/>
    <property type="molecule type" value="Genomic_DNA"/>
</dbReference>
<feature type="domain" description="Recombinase" evidence="1">
    <location>
        <begin position="1"/>
        <end position="88"/>
    </location>
</feature>
<evidence type="ECO:0000259" key="1">
    <source>
        <dbReference type="PROSITE" id="PS51737"/>
    </source>
</evidence>
<dbReference type="PROSITE" id="PS51737">
    <property type="entry name" value="RECOMBINASE_DNA_BIND"/>
    <property type="match status" value="1"/>
</dbReference>
<sequence>MTCGSVHTLKNWLNGEDRRLPVRTDGTGKQTGGGLFSRGHLYKILSNPVYVGDIVHKGQRYSGQHEALIDLALWDAVQRQLAEQAQTFRNRRSGSDALLLGRLFDDRGNAMSPSYAQKGSIRYRYYVSQALLQGRKAETGSCPRVSAAGVEQVLLDYLRRLSFFPPNATDTDDQRPASGDRILVETHLEKVVVRKGKLSLLLKSKGDDGRELSGVEIDWSPSGGTRAREIIGIDRQTARPMRSEARERLLVALTKARRWLAEIITDPETTTQVIAAREGCSERAVRMNLNLAFLSPAIVRTVIDGALERGTGMSKMKDLPVSWIDQTKMASRRP</sequence>
<dbReference type="Proteomes" id="UP000707352">
    <property type="component" value="Unassembled WGS sequence"/>
</dbReference>
<dbReference type="Pfam" id="PF07508">
    <property type="entry name" value="Recombinase"/>
    <property type="match status" value="1"/>
</dbReference>